<dbReference type="EMBL" id="PNBA02000018">
    <property type="protein sequence ID" value="KAG6393085.1"/>
    <property type="molecule type" value="Genomic_DNA"/>
</dbReference>
<gene>
    <name evidence="1" type="ORF">SASPL_147315</name>
</gene>
<evidence type="ECO:0000313" key="1">
    <source>
        <dbReference type="EMBL" id="KAG6393085.1"/>
    </source>
</evidence>
<reference evidence="1" key="2">
    <citation type="submission" date="2020-08" db="EMBL/GenBank/DDBJ databases">
        <title>Plant Genome Project.</title>
        <authorList>
            <person name="Zhang R.-G."/>
        </authorList>
    </citation>
    <scope>NUCLEOTIDE SEQUENCE</scope>
    <source>
        <strain evidence="1">Huo1</strain>
        <tissue evidence="1">Leaf</tissue>
    </source>
</reference>
<dbReference type="AlphaFoldDB" id="A0A8X8WE89"/>
<comment type="caution">
    <text evidence="1">The sequence shown here is derived from an EMBL/GenBank/DDBJ whole genome shotgun (WGS) entry which is preliminary data.</text>
</comment>
<accession>A0A8X8WE89</accession>
<evidence type="ECO:0000313" key="2">
    <source>
        <dbReference type="Proteomes" id="UP000298416"/>
    </source>
</evidence>
<protein>
    <submittedName>
        <fullName evidence="1">Uncharacterized protein</fullName>
    </submittedName>
</protein>
<dbReference type="Proteomes" id="UP000298416">
    <property type="component" value="Unassembled WGS sequence"/>
</dbReference>
<proteinExistence type="predicted"/>
<name>A0A8X8WE89_SALSN</name>
<organism evidence="1">
    <name type="scientific">Salvia splendens</name>
    <name type="common">Scarlet sage</name>
    <dbReference type="NCBI Taxonomy" id="180675"/>
    <lineage>
        <taxon>Eukaryota</taxon>
        <taxon>Viridiplantae</taxon>
        <taxon>Streptophyta</taxon>
        <taxon>Embryophyta</taxon>
        <taxon>Tracheophyta</taxon>
        <taxon>Spermatophyta</taxon>
        <taxon>Magnoliopsida</taxon>
        <taxon>eudicotyledons</taxon>
        <taxon>Gunneridae</taxon>
        <taxon>Pentapetalae</taxon>
        <taxon>asterids</taxon>
        <taxon>lamiids</taxon>
        <taxon>Lamiales</taxon>
        <taxon>Lamiaceae</taxon>
        <taxon>Nepetoideae</taxon>
        <taxon>Mentheae</taxon>
        <taxon>Salviinae</taxon>
        <taxon>Salvia</taxon>
        <taxon>Salvia subgen. Calosphace</taxon>
        <taxon>core Calosphace</taxon>
    </lineage>
</organism>
<keyword evidence="2" id="KW-1185">Reference proteome</keyword>
<reference evidence="1" key="1">
    <citation type="submission" date="2018-01" db="EMBL/GenBank/DDBJ databases">
        <authorList>
            <person name="Mao J.F."/>
        </authorList>
    </citation>
    <scope>NUCLEOTIDE SEQUENCE</scope>
    <source>
        <strain evidence="1">Huo1</strain>
        <tissue evidence="1">Leaf</tissue>
    </source>
</reference>
<sequence>MVSRGRFGVVVRHCSGKGWNNTVIPILILQEAVESIASEIGVSFSWLELYERFQFLEQHFHAFKLVRHTYDVYWNMQSNTVTILLTEFQSKKNQLTAAYYYPGDIEYPRIAMLFGMEEVKKENNTEVFVISDAKIPISEPRIGP</sequence>